<dbReference type="PANTHER" id="PTHR30258">
    <property type="entry name" value="TYPE II SECRETION SYSTEM PROTEIN GSPE-RELATED"/>
    <property type="match status" value="1"/>
</dbReference>
<dbReference type="CDD" id="cd01129">
    <property type="entry name" value="PulE-GspE-like"/>
    <property type="match status" value="1"/>
</dbReference>
<proteinExistence type="inferred from homology"/>
<dbReference type="PANTHER" id="PTHR30258:SF2">
    <property type="entry name" value="COMG OPERON PROTEIN 1"/>
    <property type="match status" value="1"/>
</dbReference>
<sequence length="317" mass="36768">MEVKKITQSLLERGVVKKASDLYLFPVANSYEISYRYHHEIECYKKIPSELAEKIVLYLKYLAGMDIAEKRKVQVGSATIQTKTGEFRVRLSSVGDYLNRETIVIRFLQSAEETRNYHYVLPNQYELLKKSVTKKGLYLFSGPTGAGKSTTMYELIKEMYRKNKKQVVTIEDPVEIEYHHFLQFQVNEKIDLTYDSLIKVCLRHRPDILIIGEIRDKQTAQMVVRAALTGHTVFSTIHASNKESVLLRLLDFGIPKMELNQCLKGVVYQEILQMRTDGNYGVLYDMSVNGVETNWQRSLDEAYKSKRISKEIYDVYS</sequence>
<evidence type="ECO:0000313" key="5">
    <source>
        <dbReference type="EMBL" id="RSU03740.1"/>
    </source>
</evidence>
<evidence type="ECO:0000256" key="1">
    <source>
        <dbReference type="ARBA" id="ARBA00006611"/>
    </source>
</evidence>
<dbReference type="GO" id="GO:0005886">
    <property type="term" value="C:plasma membrane"/>
    <property type="evidence" value="ECO:0007669"/>
    <property type="project" value="TreeGrafter"/>
</dbReference>
<dbReference type="Gene3D" id="3.40.50.300">
    <property type="entry name" value="P-loop containing nucleotide triphosphate hydrolases"/>
    <property type="match status" value="1"/>
</dbReference>
<dbReference type="InterPro" id="IPR027417">
    <property type="entry name" value="P-loop_NTPase"/>
</dbReference>
<dbReference type="InterPro" id="IPR047667">
    <property type="entry name" value="ATPase_ComGA"/>
</dbReference>
<dbReference type="NCBIfam" id="NF041000">
    <property type="entry name" value="ATPase_ComGA"/>
    <property type="match status" value="1"/>
</dbReference>
<dbReference type="GO" id="GO:0016887">
    <property type="term" value="F:ATP hydrolysis activity"/>
    <property type="evidence" value="ECO:0007669"/>
    <property type="project" value="TreeGrafter"/>
</dbReference>
<name>A0A369AZP9_9ENTE</name>
<dbReference type="GeneID" id="63145994"/>
<dbReference type="PROSITE" id="PS00662">
    <property type="entry name" value="T2SP_E"/>
    <property type="match status" value="1"/>
</dbReference>
<evidence type="ECO:0000259" key="4">
    <source>
        <dbReference type="PROSITE" id="PS00662"/>
    </source>
</evidence>
<gene>
    <name evidence="5" type="ORF">CBF32_03470</name>
</gene>
<accession>A0A369AZP9</accession>
<dbReference type="EMBL" id="NGJX01000003">
    <property type="protein sequence ID" value="RSU03740.1"/>
    <property type="molecule type" value="Genomic_DNA"/>
</dbReference>
<reference evidence="5 6" key="1">
    <citation type="submission" date="2017-05" db="EMBL/GenBank/DDBJ databases">
        <title>Vagococcus spp. assemblies.</title>
        <authorList>
            <person name="Gulvik C.A."/>
        </authorList>
    </citation>
    <scope>NUCLEOTIDE SEQUENCE [LARGE SCALE GENOMIC DNA]</scope>
    <source>
        <strain evidence="5 6">NCFB 2497</strain>
    </source>
</reference>
<dbReference type="SUPFAM" id="SSF52540">
    <property type="entry name" value="P-loop containing nucleoside triphosphate hydrolases"/>
    <property type="match status" value="1"/>
</dbReference>
<evidence type="ECO:0000256" key="2">
    <source>
        <dbReference type="ARBA" id="ARBA00022741"/>
    </source>
</evidence>
<dbReference type="AlphaFoldDB" id="A0A369AZP9"/>
<keyword evidence="2" id="KW-0547">Nucleotide-binding</keyword>
<dbReference type="Proteomes" id="UP000288197">
    <property type="component" value="Unassembled WGS sequence"/>
</dbReference>
<evidence type="ECO:0000313" key="6">
    <source>
        <dbReference type="Proteomes" id="UP000288197"/>
    </source>
</evidence>
<dbReference type="InterPro" id="IPR001482">
    <property type="entry name" value="T2SS/T4SS_dom"/>
</dbReference>
<keyword evidence="6" id="KW-1185">Reference proteome</keyword>
<dbReference type="OrthoDB" id="9808272at2"/>
<comment type="similarity">
    <text evidence="1">Belongs to the GSP E family.</text>
</comment>
<dbReference type="Gene3D" id="3.30.450.90">
    <property type="match status" value="1"/>
</dbReference>
<dbReference type="GO" id="GO:0005524">
    <property type="term" value="F:ATP binding"/>
    <property type="evidence" value="ECO:0007669"/>
    <property type="project" value="UniProtKB-KW"/>
</dbReference>
<dbReference type="Pfam" id="PF00437">
    <property type="entry name" value="T2SSE"/>
    <property type="match status" value="1"/>
</dbReference>
<organism evidence="5 6">
    <name type="scientific">Vagococcus fluvialis</name>
    <dbReference type="NCBI Taxonomy" id="2738"/>
    <lineage>
        <taxon>Bacteria</taxon>
        <taxon>Bacillati</taxon>
        <taxon>Bacillota</taxon>
        <taxon>Bacilli</taxon>
        <taxon>Lactobacillales</taxon>
        <taxon>Enterococcaceae</taxon>
        <taxon>Vagococcus</taxon>
    </lineage>
</organism>
<keyword evidence="3" id="KW-0067">ATP-binding</keyword>
<comment type="caution">
    <text evidence="5">The sequence shown here is derived from an EMBL/GenBank/DDBJ whole genome shotgun (WGS) entry which is preliminary data.</text>
</comment>
<dbReference type="RefSeq" id="WP_114289180.1">
    <property type="nucleotide sequence ID" value="NZ_CP081459.1"/>
</dbReference>
<evidence type="ECO:0000256" key="3">
    <source>
        <dbReference type="ARBA" id="ARBA00022840"/>
    </source>
</evidence>
<protein>
    <recommendedName>
        <fullName evidence="4">Bacterial type II secretion system protein E domain-containing protein</fullName>
    </recommendedName>
</protein>
<feature type="domain" description="Bacterial type II secretion system protein E" evidence="4">
    <location>
        <begin position="202"/>
        <end position="216"/>
    </location>
</feature>